<evidence type="ECO:0000313" key="4">
    <source>
        <dbReference type="Proteomes" id="UP001165587"/>
    </source>
</evidence>
<comment type="caution">
    <text evidence="3">The sequence shown here is derived from an EMBL/GenBank/DDBJ whole genome shotgun (WGS) entry which is preliminary data.</text>
</comment>
<evidence type="ECO:0000313" key="3">
    <source>
        <dbReference type="EMBL" id="MCS5726719.1"/>
    </source>
</evidence>
<keyword evidence="2" id="KW-1133">Transmembrane helix</keyword>
<feature type="compositionally biased region" description="Low complexity" evidence="1">
    <location>
        <begin position="14"/>
        <end position="26"/>
    </location>
</feature>
<feature type="transmembrane region" description="Helical" evidence="2">
    <location>
        <begin position="52"/>
        <end position="77"/>
    </location>
</feature>
<keyword evidence="2" id="KW-0812">Transmembrane</keyword>
<evidence type="ECO:0000256" key="2">
    <source>
        <dbReference type="SAM" id="Phobius"/>
    </source>
</evidence>
<name>A0AA41XI05_9MICO</name>
<organism evidence="3 4">
    <name type="scientific">Herbiconiux oxytropis</name>
    <dbReference type="NCBI Taxonomy" id="2970915"/>
    <lineage>
        <taxon>Bacteria</taxon>
        <taxon>Bacillati</taxon>
        <taxon>Actinomycetota</taxon>
        <taxon>Actinomycetes</taxon>
        <taxon>Micrococcales</taxon>
        <taxon>Microbacteriaceae</taxon>
        <taxon>Herbiconiux</taxon>
    </lineage>
</organism>
<proteinExistence type="predicted"/>
<protein>
    <submittedName>
        <fullName evidence="3">DUF6286 domain-containing protein</fullName>
    </submittedName>
</protein>
<gene>
    <name evidence="3" type="ORF">N1028_12525</name>
</gene>
<evidence type="ECO:0000256" key="1">
    <source>
        <dbReference type="SAM" id="MobiDB-lite"/>
    </source>
</evidence>
<dbReference type="Proteomes" id="UP001165587">
    <property type="component" value="Unassembled WGS sequence"/>
</dbReference>
<feature type="transmembrane region" description="Helical" evidence="2">
    <location>
        <begin position="97"/>
        <end position="121"/>
    </location>
</feature>
<dbReference type="RefSeq" id="WP_259529440.1">
    <property type="nucleotide sequence ID" value="NZ_JANLCK010000006.1"/>
</dbReference>
<dbReference type="EMBL" id="JANLCK010000006">
    <property type="protein sequence ID" value="MCS5726719.1"/>
    <property type="molecule type" value="Genomic_DNA"/>
</dbReference>
<dbReference type="AlphaFoldDB" id="A0AA41XI05"/>
<keyword evidence="4" id="KW-1185">Reference proteome</keyword>
<accession>A0AA41XI05</accession>
<feature type="region of interest" description="Disordered" evidence="1">
    <location>
        <begin position="1"/>
        <end position="34"/>
    </location>
</feature>
<keyword evidence="2" id="KW-0472">Membrane</keyword>
<reference evidence="3" key="1">
    <citation type="submission" date="2022-08" db="EMBL/GenBank/DDBJ databases">
        <authorList>
            <person name="Deng Y."/>
            <person name="Han X.-F."/>
            <person name="Zhang Y.-Q."/>
        </authorList>
    </citation>
    <scope>NUCLEOTIDE SEQUENCE</scope>
    <source>
        <strain evidence="3">CPCC 203407</strain>
    </source>
</reference>
<sequence length="221" mass="22627">MSTALTDPVADARPASSATTPTAPSSGGFTPPRGVYRRIARRETHSPRSMPAIVLAVALILVLAWIGTEIVIDLLGAPALLVAPVDMFTSAVNLVEAPAGIVAAAGIVVAVIGLALVVVAVSPGRRARHLIQSSRTVVVVDNEVIASALARHASLAGDVDPDNATVSVSHRRADVQLTPTSGIPVDPAVVKEDVARQLESYGLKPGVGARVRVAQTGRIGA</sequence>